<feature type="transmembrane region" description="Helical" evidence="1">
    <location>
        <begin position="249"/>
        <end position="270"/>
    </location>
</feature>
<feature type="transmembrane region" description="Helical" evidence="1">
    <location>
        <begin position="373"/>
        <end position="392"/>
    </location>
</feature>
<evidence type="ECO:0000313" key="3">
    <source>
        <dbReference type="Proteomes" id="UP000177912"/>
    </source>
</evidence>
<feature type="transmembrane region" description="Helical" evidence="1">
    <location>
        <begin position="105"/>
        <end position="125"/>
    </location>
</feature>
<keyword evidence="1" id="KW-0812">Transmembrane</keyword>
<evidence type="ECO:0008006" key="4">
    <source>
        <dbReference type="Google" id="ProtNLM"/>
    </source>
</evidence>
<evidence type="ECO:0000256" key="1">
    <source>
        <dbReference type="SAM" id="Phobius"/>
    </source>
</evidence>
<feature type="transmembrane region" description="Helical" evidence="1">
    <location>
        <begin position="12"/>
        <end position="32"/>
    </location>
</feature>
<keyword evidence="1" id="KW-1133">Transmembrane helix</keyword>
<comment type="caution">
    <text evidence="2">The sequence shown here is derived from an EMBL/GenBank/DDBJ whole genome shotgun (WGS) entry which is preliminary data.</text>
</comment>
<keyword evidence="1" id="KW-0472">Membrane</keyword>
<feature type="transmembrane region" description="Helical" evidence="1">
    <location>
        <begin position="290"/>
        <end position="308"/>
    </location>
</feature>
<reference evidence="2 3" key="1">
    <citation type="journal article" date="2016" name="Nat. Commun.">
        <title>Thousands of microbial genomes shed light on interconnected biogeochemical processes in an aquifer system.</title>
        <authorList>
            <person name="Anantharaman K."/>
            <person name="Brown C.T."/>
            <person name="Hug L.A."/>
            <person name="Sharon I."/>
            <person name="Castelle C.J."/>
            <person name="Probst A.J."/>
            <person name="Thomas B.C."/>
            <person name="Singh A."/>
            <person name="Wilkins M.J."/>
            <person name="Karaoz U."/>
            <person name="Brodie E.L."/>
            <person name="Williams K.H."/>
            <person name="Hubbard S.S."/>
            <person name="Banfield J.F."/>
        </authorList>
    </citation>
    <scope>NUCLEOTIDE SEQUENCE [LARGE SCALE GENOMIC DNA]</scope>
</reference>
<dbReference type="STRING" id="1817822.A2826_02690"/>
<gene>
    <name evidence="2" type="ORF">A2826_02690</name>
</gene>
<feature type="transmembrane region" description="Helical" evidence="1">
    <location>
        <begin position="346"/>
        <end position="366"/>
    </location>
</feature>
<dbReference type="EMBL" id="MFEI01000034">
    <property type="protein sequence ID" value="OGE80338.1"/>
    <property type="molecule type" value="Genomic_DNA"/>
</dbReference>
<feature type="transmembrane region" description="Helical" evidence="1">
    <location>
        <begin position="137"/>
        <end position="156"/>
    </location>
</feature>
<dbReference type="AlphaFoldDB" id="A0A1F5NRS8"/>
<feature type="transmembrane region" description="Helical" evidence="1">
    <location>
        <begin position="315"/>
        <end position="334"/>
    </location>
</feature>
<dbReference type="Proteomes" id="UP000177912">
    <property type="component" value="Unassembled WGS sequence"/>
</dbReference>
<protein>
    <recommendedName>
        <fullName evidence="4">Glycosyltransferase RgtA/B/C/D-like domain-containing protein</fullName>
    </recommendedName>
</protein>
<organism evidence="2 3">
    <name type="scientific">Candidatus Doudnabacteria bacterium RIFCSPHIGHO2_01_FULL_43_23</name>
    <dbReference type="NCBI Taxonomy" id="1817822"/>
    <lineage>
        <taxon>Bacteria</taxon>
        <taxon>Candidatus Doudnaibacteriota</taxon>
    </lineage>
</organism>
<proteinExistence type="predicted"/>
<evidence type="ECO:0000313" key="2">
    <source>
        <dbReference type="EMBL" id="OGE80338.1"/>
    </source>
</evidence>
<accession>A0A1F5NRS8</accession>
<sequence length="573" mass="66492">MKISVEYLKKHHFVILLGIVVSLLCFLPQYWLERDLGDDYEGVYFSVTDSENYYGSRVGEIYDGHLGLGNAHLAEYKVLPYLQPPLPEIVYAGFGKLVGWDRVEAILYGSRVVFPFILTLVIYSFVYSVSKSRLQSLLATAFIILGQNLLLNPMAILDLARGESKIFQALVYSRPVSPQFHSIFFFGYLALFWQWLETRTDKYLWWAAVLLGFLFYIYFYSWTFIFAFLAVLFLISFFKKDFILRKKLILHAILALAIAIPYFYNLYQFYQLPQREFLGTLQGLVSGRSFVFSELLVAGTVFFFISFWRKFAAQFWFFTALLLAGFIAINQQIITGQELFSPHYHWYINAPLVGIVLVMGFFELLHLQKHKKLAVALVCLGLAGFVFNGYVAQRNTYEKNQKYFVADQRYATLYDWLNLNTPKDSVVLTFSPYVGDNLPVYTHNNVFMSVQLMLNNTPEERIKDAYYLRIYFLDVKADEADEFFRGNPSIVADLLGGVANRRKYGCRTCFPESEFGPVIEGYKKFLEQGIEKQLDKYRLDYLVEDTSSDIWPAGILDRYKKIAEVGEFVVYKK</sequence>
<name>A0A1F5NRS8_9BACT</name>